<feature type="domain" description="Fibronectin type-III" evidence="1">
    <location>
        <begin position="865"/>
        <end position="946"/>
    </location>
</feature>
<dbReference type="InterPro" id="IPR037524">
    <property type="entry name" value="PA14/GLEYA"/>
</dbReference>
<dbReference type="SUPFAM" id="SSF49265">
    <property type="entry name" value="Fibronectin type III"/>
    <property type="match status" value="5"/>
</dbReference>
<dbReference type="InterPro" id="IPR003961">
    <property type="entry name" value="FN3_dom"/>
</dbReference>
<dbReference type="Pfam" id="PF00041">
    <property type="entry name" value="fn3"/>
    <property type="match status" value="1"/>
</dbReference>
<dbReference type="KEGG" id="cheb:HH215_23485"/>
<evidence type="ECO:0000313" key="4">
    <source>
        <dbReference type="Proteomes" id="UP000502248"/>
    </source>
</evidence>
<keyword evidence="4" id="KW-1185">Reference proteome</keyword>
<proteinExistence type="predicted"/>
<accession>A0A7Z2VM87</accession>
<dbReference type="PROSITE" id="PS50853">
    <property type="entry name" value="FN3"/>
    <property type="match status" value="5"/>
</dbReference>
<dbReference type="PANTHER" id="PTHR24099">
    <property type="entry name" value="E3 UBIQUITIN-PROTEIN LIGASE TRIM36-RELATED"/>
    <property type="match status" value="1"/>
</dbReference>
<dbReference type="EMBL" id="CP051680">
    <property type="protein sequence ID" value="QJD85848.1"/>
    <property type="molecule type" value="Genomic_DNA"/>
</dbReference>
<feature type="domain" description="Fibronectin type-III" evidence="1">
    <location>
        <begin position="947"/>
        <end position="1027"/>
    </location>
</feature>
<dbReference type="Gene3D" id="3.90.182.10">
    <property type="entry name" value="Toxin - Anthrax Protective Antigen,domain 1"/>
    <property type="match status" value="1"/>
</dbReference>
<dbReference type="CDD" id="cd00063">
    <property type="entry name" value="FN3"/>
    <property type="match status" value="7"/>
</dbReference>
<feature type="domain" description="PA14" evidence="2">
    <location>
        <begin position="480"/>
        <end position="617"/>
    </location>
</feature>
<sequence length="1376" mass="148643">MKSRLVSMLVKILCLVLLAQIIVPEIWNSYTHAAPAAPDISIQFKSPEAPATEAYIPDYGETYGERNGYTYGWNFDHTSYSVSEAVYGSSLLDSAINMQAGGQWEIALSAGTYEVEISVGNAVYGSTNTLQVENVVFWDHFALPAGGHDKVKKRIQLNDGRLTMKGDPVSPSAFIHSIAITKIVPANRPTFSPYIGLPAEQNKVPGDKIILSGSQSNEHNAIPSVRVKELGQAIDKYMNEQISVMEQRIASMGQQAESCGGCNSSNLESAILRSPNEYVVMKAGHLNLDASATFGSPSKPVFLILDGLNTNRNLTLTVYGTLAVKGNLNANTNLTLNVNAPDHPAATGKGDLWVGGTIHLNNDSVARVSGDFVTGSLIYNNGQLNVQADRLLVAGQMHINTKVDMTISQEMLVGSLVSNNQMGTISVSSGDVFIRDDIHVNNHLSIQTGGVVAIGGSITANQKPIIVTGIGASGQTKLHYRINGLLAEYYTEADLTGDLFTVVDENVNVSNKLPIAKAGLNDGNMSVRWTGQITPYFTETYEFEADVRGGVKLWVNGVLLIDKWEKTGNGKYSGSLALEAGVDYDIRLEYANRGGQPLAKLNWASASGAKEIVPQSQLWPFAMPILTATATENDVNVVWTTAFNANGYELEVDGIIQSFGNQSAFTHAPLEPGTLHKYRVRAIDGDIKGNWSALQDVWTLPEVPNNIRLQSTSNSVTLTWDDVVGAAGYDIETYNTIIDNGNVTTYTELNLNPNIQRTFRIRAHNASGPGKWSAIVVKSTMPGATGALYTVATDTSIAVSWDAVSGADSYDIEVDGTIVGGLAALQYLHENLQPNTIHTYRVRSNNTEGSSGWSQPVQAVTLPSVPHHLRATTVAGDHITLEWDEVTDATSYDLEVDGVAVDVGTSVKYDHSGLEANTEHTYRVRARHDSVVGSWSEAITHTTLSGVPVNLHTVSTSNEITLTWDPVVGSIGYEVEADGKVVPNGLSTTYVHTGLKPFTEHTYRVRAISKAGAGPWSELLSETTGLDIPLLTALALSKTSIALSWTAVPGSTTYELMVDGEVIDVGNVTTYLHDGLLPYSWHAYRVRAKSGSIPGPWSAALTKATQLGTPVITRLFATSSEITVEWDDVPGATGYEIEADTVVVDVGTATSYIHRNLLPNTVHTYRVRAKSGNDVGDWSEWSKLSTQATPPVTPTRFRAIANTHYIELQWDASPGSFNYDLEVDGRIITGIAGTSFVHRDLVPNTMHVYRVRASNTSGSSPWSNKIKPRTIPELTVDVGQGSTFNFVIVAPSIAGLTERTITVTYNPEELDIQDLSVATPEIELAAGPIRGTNMSVSEIANGRIVFRISNAVRTTVNIIRFTANSNESSKITYYVE</sequence>
<dbReference type="SMART" id="SM00060">
    <property type="entry name" value="FN3"/>
    <property type="match status" value="8"/>
</dbReference>
<feature type="domain" description="Fibronectin type-III" evidence="1">
    <location>
        <begin position="703"/>
        <end position="783"/>
    </location>
</feature>
<dbReference type="PROSITE" id="PS51820">
    <property type="entry name" value="PA14"/>
    <property type="match status" value="1"/>
</dbReference>
<protein>
    <submittedName>
        <fullName evidence="3">Uncharacterized protein</fullName>
    </submittedName>
</protein>
<gene>
    <name evidence="3" type="ORF">HH215_23485</name>
</gene>
<dbReference type="InterPro" id="IPR050617">
    <property type="entry name" value="E3_ligase_FN3/SPRY"/>
</dbReference>
<dbReference type="Proteomes" id="UP000502248">
    <property type="component" value="Chromosome"/>
</dbReference>
<dbReference type="InterPro" id="IPR011658">
    <property type="entry name" value="PA14_dom"/>
</dbReference>
<dbReference type="InterPro" id="IPR013783">
    <property type="entry name" value="Ig-like_fold"/>
</dbReference>
<evidence type="ECO:0000259" key="2">
    <source>
        <dbReference type="PROSITE" id="PS51820"/>
    </source>
</evidence>
<evidence type="ECO:0000313" key="3">
    <source>
        <dbReference type="EMBL" id="QJD85848.1"/>
    </source>
</evidence>
<evidence type="ECO:0000259" key="1">
    <source>
        <dbReference type="PROSITE" id="PS50853"/>
    </source>
</evidence>
<name>A0A7Z2VM87_9BACL</name>
<dbReference type="SUPFAM" id="SSF49785">
    <property type="entry name" value="Galactose-binding domain-like"/>
    <property type="match status" value="1"/>
</dbReference>
<feature type="domain" description="Fibronectin type-III" evidence="1">
    <location>
        <begin position="1106"/>
        <end position="1192"/>
    </location>
</feature>
<reference evidence="3 4" key="1">
    <citation type="submission" date="2020-04" db="EMBL/GenBank/DDBJ databases">
        <title>Genome sequencing of novel species.</title>
        <authorList>
            <person name="Heo J."/>
            <person name="Kim S.-J."/>
            <person name="Kim J.-S."/>
            <person name="Hong S.-B."/>
            <person name="Kwon S.-W."/>
        </authorList>
    </citation>
    <scope>NUCLEOTIDE SEQUENCE [LARGE SCALE GENOMIC DNA]</scope>
    <source>
        <strain evidence="3 4">MFER-1</strain>
    </source>
</reference>
<dbReference type="Gene3D" id="2.60.120.430">
    <property type="entry name" value="Galactose-binding lectin"/>
    <property type="match status" value="1"/>
</dbReference>
<dbReference type="InterPro" id="IPR036116">
    <property type="entry name" value="FN3_sf"/>
</dbReference>
<organism evidence="3 4">
    <name type="scientific">Cohnella herbarum</name>
    <dbReference type="NCBI Taxonomy" id="2728023"/>
    <lineage>
        <taxon>Bacteria</taxon>
        <taxon>Bacillati</taxon>
        <taxon>Bacillota</taxon>
        <taxon>Bacilli</taxon>
        <taxon>Bacillales</taxon>
        <taxon>Paenibacillaceae</taxon>
        <taxon>Cohnella</taxon>
    </lineage>
</organism>
<dbReference type="RefSeq" id="WP_169282100.1">
    <property type="nucleotide sequence ID" value="NZ_CP051680.1"/>
</dbReference>
<dbReference type="Gene3D" id="2.60.40.10">
    <property type="entry name" value="Immunoglobulins"/>
    <property type="match status" value="7"/>
</dbReference>
<dbReference type="Pfam" id="PF07691">
    <property type="entry name" value="PA14"/>
    <property type="match status" value="1"/>
</dbReference>
<dbReference type="SUPFAM" id="SSF56988">
    <property type="entry name" value="Anthrax protective antigen"/>
    <property type="match status" value="1"/>
</dbReference>
<dbReference type="InterPro" id="IPR008979">
    <property type="entry name" value="Galactose-bd-like_sf"/>
</dbReference>
<dbReference type="PANTHER" id="PTHR24099:SF11">
    <property type="entry name" value="FIBRONECTIN TYPE III DOMAIN-CONTAINING 3BA-RELATED"/>
    <property type="match status" value="1"/>
</dbReference>
<dbReference type="SMART" id="SM00758">
    <property type="entry name" value="PA14"/>
    <property type="match status" value="1"/>
</dbReference>
<feature type="domain" description="Fibronectin type-III" evidence="1">
    <location>
        <begin position="1193"/>
        <end position="1274"/>
    </location>
</feature>